<accession>V7PI41</accession>
<organism evidence="2 3">
    <name type="scientific">Plasmodium yoelii 17X</name>
    <dbReference type="NCBI Taxonomy" id="1323249"/>
    <lineage>
        <taxon>Eukaryota</taxon>
        <taxon>Sar</taxon>
        <taxon>Alveolata</taxon>
        <taxon>Apicomplexa</taxon>
        <taxon>Aconoidasida</taxon>
        <taxon>Haemosporida</taxon>
        <taxon>Plasmodiidae</taxon>
        <taxon>Plasmodium</taxon>
        <taxon>Plasmodium (Vinckeia)</taxon>
    </lineage>
</organism>
<name>V7PI41_PLAYE</name>
<dbReference type="EMBL" id="KI635767">
    <property type="protein sequence ID" value="ETB59216.1"/>
    <property type="molecule type" value="Genomic_DNA"/>
</dbReference>
<protein>
    <submittedName>
        <fullName evidence="2">Uncharacterized protein</fullName>
    </submittedName>
</protein>
<keyword evidence="1" id="KW-1133">Transmembrane helix</keyword>
<gene>
    <name evidence="2" type="ORF">YYC_03465</name>
</gene>
<evidence type="ECO:0000313" key="3">
    <source>
        <dbReference type="Proteomes" id="UP000018538"/>
    </source>
</evidence>
<keyword evidence="1" id="KW-0812">Transmembrane</keyword>
<evidence type="ECO:0000313" key="2">
    <source>
        <dbReference type="EMBL" id="ETB59216.1"/>
    </source>
</evidence>
<proteinExistence type="predicted"/>
<reference evidence="2 3" key="1">
    <citation type="submission" date="2013-11" db="EMBL/GenBank/DDBJ databases">
        <title>The Genome Sequence of Plasmodium yoelii 17X.</title>
        <authorList>
            <consortium name="The Broad Institute Genomics Platform"/>
            <consortium name="The Broad Institute Genome Sequencing Center for Infectious Disease"/>
            <person name="Neafsey D."/>
            <person name="Adams J."/>
            <person name="Walker B."/>
            <person name="Young S.K."/>
            <person name="Zeng Q."/>
            <person name="Gargeya S."/>
            <person name="Fitzgerald M."/>
            <person name="Haas B."/>
            <person name="Abouelleil A."/>
            <person name="Alvarado L."/>
            <person name="Chapman S.B."/>
            <person name="Gainer-Dewar J."/>
            <person name="Goldberg J."/>
            <person name="Griggs A."/>
            <person name="Gujja S."/>
            <person name="Hansen M."/>
            <person name="Howarth C."/>
            <person name="Imamovic A."/>
            <person name="Ireland A."/>
            <person name="Larimer J."/>
            <person name="McCowan C."/>
            <person name="Murphy C."/>
            <person name="Pearson M."/>
            <person name="Poon T.W."/>
            <person name="Priest M."/>
            <person name="Roberts A."/>
            <person name="Saif S."/>
            <person name="Shea T."/>
            <person name="Sykes S."/>
            <person name="Wortman J."/>
            <person name="Nusbaum C."/>
            <person name="Birren B."/>
        </authorList>
    </citation>
    <scope>NUCLEOTIDE SEQUENCE [LARGE SCALE GENOMIC DNA]</scope>
    <source>
        <strain evidence="2 3">17X</strain>
    </source>
</reference>
<dbReference type="Proteomes" id="UP000018538">
    <property type="component" value="Unassembled WGS sequence"/>
</dbReference>
<sequence>MDNILYFGIFLLLVYTFLFLILSIILNFFQHVMEKVRAIHLVAIYLRTKSNKKIIFFLYVIIQSIYVCKYKQGKYITNFKKWKSEKKLHLFLSLQVFNDNIMEFTIFDRISMFCFLNF</sequence>
<keyword evidence="3" id="KW-1185">Reference proteome</keyword>
<feature type="transmembrane region" description="Helical" evidence="1">
    <location>
        <begin position="6"/>
        <end position="29"/>
    </location>
</feature>
<evidence type="ECO:0000256" key="1">
    <source>
        <dbReference type="SAM" id="Phobius"/>
    </source>
</evidence>
<keyword evidence="1" id="KW-0472">Membrane</keyword>
<dbReference type="AlphaFoldDB" id="V7PI41"/>